<proteinExistence type="predicted"/>
<keyword evidence="2" id="KW-1185">Reference proteome</keyword>
<dbReference type="InterPro" id="IPR011991">
    <property type="entry name" value="ArsR-like_HTH"/>
</dbReference>
<dbReference type="EMBL" id="VIGC01000018">
    <property type="protein sequence ID" value="TQE95010.1"/>
    <property type="molecule type" value="Genomic_DNA"/>
</dbReference>
<dbReference type="RefSeq" id="WP_141610862.1">
    <property type="nucleotide sequence ID" value="NZ_VIGC02000018.1"/>
</dbReference>
<dbReference type="SUPFAM" id="SSF46785">
    <property type="entry name" value="Winged helix' DNA-binding domain"/>
    <property type="match status" value="1"/>
</dbReference>
<dbReference type="AlphaFoldDB" id="A0A540VE11"/>
<dbReference type="InParanoid" id="A0A540VE11"/>
<dbReference type="PANTHER" id="PTHR38600:SF2">
    <property type="entry name" value="SLL0088 PROTEIN"/>
    <property type="match status" value="1"/>
</dbReference>
<gene>
    <name evidence="1" type="ORF">FKZ61_14490</name>
</gene>
<dbReference type="InterPro" id="IPR036388">
    <property type="entry name" value="WH-like_DNA-bd_sf"/>
</dbReference>
<protein>
    <submittedName>
        <fullName evidence="1">ArsR family transcriptional regulator</fullName>
    </submittedName>
</protein>
<organism evidence="1 2">
    <name type="scientific">Litorilinea aerophila</name>
    <dbReference type="NCBI Taxonomy" id="1204385"/>
    <lineage>
        <taxon>Bacteria</taxon>
        <taxon>Bacillati</taxon>
        <taxon>Chloroflexota</taxon>
        <taxon>Caldilineae</taxon>
        <taxon>Caldilineales</taxon>
        <taxon>Caldilineaceae</taxon>
        <taxon>Litorilinea</taxon>
    </lineage>
</organism>
<dbReference type="PANTHER" id="PTHR38600">
    <property type="entry name" value="TRANSCRIPTIONAL REGULATORY PROTEIN"/>
    <property type="match status" value="1"/>
</dbReference>
<accession>A0A540VE11</accession>
<reference evidence="1 2" key="1">
    <citation type="submission" date="2019-06" db="EMBL/GenBank/DDBJ databases">
        <title>Genome sequence of Litorilinea aerophila BAA-2444.</title>
        <authorList>
            <person name="Maclea K.S."/>
            <person name="Maurais E.G."/>
            <person name="Iannazzi L.C."/>
        </authorList>
    </citation>
    <scope>NUCLEOTIDE SEQUENCE [LARGE SCALE GENOMIC DNA]</scope>
    <source>
        <strain evidence="1 2">ATCC BAA-2444</strain>
    </source>
</reference>
<dbReference type="CDD" id="cd00090">
    <property type="entry name" value="HTH_ARSR"/>
    <property type="match status" value="1"/>
</dbReference>
<comment type="caution">
    <text evidence="1">The sequence shown here is derived from an EMBL/GenBank/DDBJ whole genome shotgun (WGS) entry which is preliminary data.</text>
</comment>
<dbReference type="Proteomes" id="UP000317371">
    <property type="component" value="Unassembled WGS sequence"/>
</dbReference>
<name>A0A540VE11_9CHLR</name>
<evidence type="ECO:0000313" key="2">
    <source>
        <dbReference type="Proteomes" id="UP000317371"/>
    </source>
</evidence>
<evidence type="ECO:0000313" key="1">
    <source>
        <dbReference type="EMBL" id="TQE95010.1"/>
    </source>
</evidence>
<sequence>MHAVRKQILEILKEREGATVAELAQALDMAPVSVRHHLDVLQGDNLICVDRLERKGHVGRPQQVYALTPEANEHFPDNFAALAAGLVRQLKAILPPDEVDKAFRALARRFAAELAADELAALSLEERLGQVTQFLRERGYLARWEVELEEDDTRPGRYLLHKYNCPYAGVSADHRELCLMDQELINELMGQTCRRIRSMVEDGHCCTYEICIAGDSPEQTEGVARSEIMLMA</sequence>
<dbReference type="Pfam" id="PF12840">
    <property type="entry name" value="HTH_20"/>
    <property type="match status" value="1"/>
</dbReference>
<dbReference type="InterPro" id="IPR036390">
    <property type="entry name" value="WH_DNA-bd_sf"/>
</dbReference>
<dbReference type="Gene3D" id="1.10.10.10">
    <property type="entry name" value="Winged helix-like DNA-binding domain superfamily/Winged helix DNA-binding domain"/>
    <property type="match status" value="1"/>
</dbReference>
<dbReference type="OrthoDB" id="8545200at2"/>